<proteinExistence type="predicted"/>
<sequence>MKIKLDLYKTDKIFYNNFVSCPKSIKHELIFLWEEIGDLYEKLQIKKEPEL</sequence>
<accession>A0A6C0LGJ4</accession>
<name>A0A6C0LGJ4_9ZZZZ</name>
<evidence type="ECO:0000313" key="1">
    <source>
        <dbReference type="EMBL" id="QHU28811.1"/>
    </source>
</evidence>
<reference evidence="1" key="1">
    <citation type="journal article" date="2020" name="Nature">
        <title>Giant virus diversity and host interactions through global metagenomics.</title>
        <authorList>
            <person name="Schulz F."/>
            <person name="Roux S."/>
            <person name="Paez-Espino D."/>
            <person name="Jungbluth S."/>
            <person name="Walsh D.A."/>
            <person name="Denef V.J."/>
            <person name="McMahon K.D."/>
            <person name="Konstantinidis K.T."/>
            <person name="Eloe-Fadrosh E.A."/>
            <person name="Kyrpides N.C."/>
            <person name="Woyke T."/>
        </authorList>
    </citation>
    <scope>NUCLEOTIDE SEQUENCE</scope>
    <source>
        <strain evidence="1">GVMAG-M-3300027791-30</strain>
    </source>
</reference>
<protein>
    <submittedName>
        <fullName evidence="1">Uncharacterized protein</fullName>
    </submittedName>
</protein>
<organism evidence="1">
    <name type="scientific">viral metagenome</name>
    <dbReference type="NCBI Taxonomy" id="1070528"/>
    <lineage>
        <taxon>unclassified sequences</taxon>
        <taxon>metagenomes</taxon>
        <taxon>organismal metagenomes</taxon>
    </lineage>
</organism>
<dbReference type="EMBL" id="MN740474">
    <property type="protein sequence ID" value="QHU28811.1"/>
    <property type="molecule type" value="Genomic_DNA"/>
</dbReference>
<dbReference type="AlphaFoldDB" id="A0A6C0LGJ4"/>